<keyword evidence="2" id="KW-0812">Transmembrane</keyword>
<proteinExistence type="predicted"/>
<dbReference type="PANTHER" id="PTHR35902">
    <property type="entry name" value="S-LAYER DOMAIN-LIKE PROTEIN-RELATED"/>
    <property type="match status" value="1"/>
</dbReference>
<feature type="transmembrane region" description="Helical" evidence="2">
    <location>
        <begin position="415"/>
        <end position="432"/>
    </location>
</feature>
<keyword evidence="4" id="KW-1185">Reference proteome</keyword>
<evidence type="ECO:0000313" key="4">
    <source>
        <dbReference type="Proteomes" id="UP001272052"/>
    </source>
</evidence>
<dbReference type="RefSeq" id="WP_318785732.1">
    <property type="nucleotide sequence ID" value="NZ_JAWDKC010000015.1"/>
</dbReference>
<organism evidence="3 4">
    <name type="scientific">Methanimicrococcus hacksteinii</name>
    <dbReference type="NCBI Taxonomy" id="3028293"/>
    <lineage>
        <taxon>Archaea</taxon>
        <taxon>Methanobacteriati</taxon>
        <taxon>Methanobacteriota</taxon>
        <taxon>Stenosarchaea group</taxon>
        <taxon>Methanomicrobia</taxon>
        <taxon>Methanosarcinales</taxon>
        <taxon>Methanosarcinaceae</taxon>
        <taxon>Methanimicrococcus</taxon>
    </lineage>
</organism>
<feature type="compositionally biased region" description="Polar residues" evidence="1">
    <location>
        <begin position="1"/>
        <end position="11"/>
    </location>
</feature>
<feature type="region of interest" description="Disordered" evidence="1">
    <location>
        <begin position="435"/>
        <end position="455"/>
    </location>
</feature>
<keyword evidence="2" id="KW-0472">Membrane</keyword>
<evidence type="ECO:0000256" key="2">
    <source>
        <dbReference type="SAM" id="Phobius"/>
    </source>
</evidence>
<reference evidence="3 4" key="1">
    <citation type="submission" date="2023-06" db="EMBL/GenBank/DDBJ databases">
        <title>Genome sequence of Methanimicrococcus sp. At1.</title>
        <authorList>
            <person name="Protasov E."/>
            <person name="Platt K."/>
            <person name="Poehlein A."/>
            <person name="Daniel R."/>
            <person name="Brune A."/>
        </authorList>
    </citation>
    <scope>NUCLEOTIDE SEQUENCE [LARGE SCALE GENOMIC DNA]</scope>
    <source>
        <strain evidence="3 4">At1</strain>
    </source>
</reference>
<keyword evidence="2" id="KW-1133">Transmembrane helix</keyword>
<evidence type="ECO:0000313" key="3">
    <source>
        <dbReference type="EMBL" id="MDV0445311.1"/>
    </source>
</evidence>
<dbReference type="Proteomes" id="UP001272052">
    <property type="component" value="Unassembled WGS sequence"/>
</dbReference>
<dbReference type="PANTHER" id="PTHR35902:SF3">
    <property type="entry name" value="NPCBM-ASSOCIATED, NEW3 DOMAIN OF ALPHA-GALACTOSIDASE"/>
    <property type="match status" value="1"/>
</dbReference>
<name>A0ABU3VQ77_9EURY</name>
<comment type="caution">
    <text evidence="3">The sequence shown here is derived from an EMBL/GenBank/DDBJ whole genome shotgun (WGS) entry which is preliminary data.</text>
</comment>
<evidence type="ECO:0008006" key="5">
    <source>
        <dbReference type="Google" id="ProtNLM"/>
    </source>
</evidence>
<sequence>MSTIRENQNHPANIEKLRGYGTMNRQNEKTSRSKTQSSKFCCLIAAAFILISICSPAAAESFIPVMGSDTLDYYVGYGEPEITGALRGNQEFKKGETASVQIAVANKGLLEKVVYREYVIASTMNISELYYETNETYPVGHPQEGDPIYAWGNFISLENYGTYLGESADMNQQNTLAQTEMMIEANRINAQSLNMKFVCDSPYIEVDNSGDYKYLSSLNSGSYSVVSVPVKISPNTPAGEYMVNMTVDYKYPSNAKMIKAGNGTDGFTTFLYSDSYVQEYETRQIVIQIPIHITSGAVFEATEINGTITAGKTKTVAVTYTNIGDETAYDAESKLSLMHPLSSTRNKGLLGDVAPGESVTIEYPITAHGSAMEKAYGVNSDVRYYDDEDKLQIAPAIKLDMQMVNPFTLFTFKNALIGVLLLVAVSLLYDYYKGSKKKGGKREESETGVIKSDEV</sequence>
<dbReference type="EMBL" id="JAWDKC010000015">
    <property type="protein sequence ID" value="MDV0445311.1"/>
    <property type="molecule type" value="Genomic_DNA"/>
</dbReference>
<protein>
    <recommendedName>
        <fullName evidence="5">S-layer protein</fullName>
    </recommendedName>
</protein>
<gene>
    <name evidence="3" type="ORF">MmiAt1_08820</name>
</gene>
<feature type="region of interest" description="Disordered" evidence="1">
    <location>
        <begin position="1"/>
        <end position="32"/>
    </location>
</feature>
<feature type="compositionally biased region" description="Basic and acidic residues" evidence="1">
    <location>
        <begin position="441"/>
        <end position="455"/>
    </location>
</feature>
<accession>A0ABU3VQ77</accession>
<evidence type="ECO:0000256" key="1">
    <source>
        <dbReference type="SAM" id="MobiDB-lite"/>
    </source>
</evidence>